<dbReference type="Proteomes" id="UP000789920">
    <property type="component" value="Unassembled WGS sequence"/>
</dbReference>
<comment type="caution">
    <text evidence="1">The sequence shown here is derived from an EMBL/GenBank/DDBJ whole genome shotgun (WGS) entry which is preliminary data.</text>
</comment>
<feature type="non-terminal residue" evidence="1">
    <location>
        <position position="85"/>
    </location>
</feature>
<proteinExistence type="predicted"/>
<gene>
    <name evidence="1" type="ORF">RPERSI_LOCUS28029</name>
</gene>
<reference evidence="1" key="1">
    <citation type="submission" date="2021-06" db="EMBL/GenBank/DDBJ databases">
        <authorList>
            <person name="Kallberg Y."/>
            <person name="Tangrot J."/>
            <person name="Rosling A."/>
        </authorList>
    </citation>
    <scope>NUCLEOTIDE SEQUENCE</scope>
    <source>
        <strain evidence="1">MA461A</strain>
    </source>
</reference>
<protein>
    <submittedName>
        <fullName evidence="1">22342_t:CDS:1</fullName>
    </submittedName>
</protein>
<evidence type="ECO:0000313" key="2">
    <source>
        <dbReference type="Proteomes" id="UP000789920"/>
    </source>
</evidence>
<evidence type="ECO:0000313" key="1">
    <source>
        <dbReference type="EMBL" id="CAG8831120.1"/>
    </source>
</evidence>
<name>A0ACA9S8B4_9GLOM</name>
<sequence length="85" mass="10050">MLTEDEKCQEFLEAASQYEEDSIHLEDLYKADANIQQIKTEKHTYRIVPCHLQFHNLVTLFRAAIDGFLTLLTDWTLPFTHPLNW</sequence>
<accession>A0ACA9S8B4</accession>
<dbReference type="EMBL" id="CAJVQC010100688">
    <property type="protein sequence ID" value="CAG8831120.1"/>
    <property type="molecule type" value="Genomic_DNA"/>
</dbReference>
<keyword evidence="2" id="KW-1185">Reference proteome</keyword>
<organism evidence="1 2">
    <name type="scientific">Racocetra persica</name>
    <dbReference type="NCBI Taxonomy" id="160502"/>
    <lineage>
        <taxon>Eukaryota</taxon>
        <taxon>Fungi</taxon>
        <taxon>Fungi incertae sedis</taxon>
        <taxon>Mucoromycota</taxon>
        <taxon>Glomeromycotina</taxon>
        <taxon>Glomeromycetes</taxon>
        <taxon>Diversisporales</taxon>
        <taxon>Gigasporaceae</taxon>
        <taxon>Racocetra</taxon>
    </lineage>
</organism>